<protein>
    <submittedName>
        <fullName evidence="1">Uncharacterized protein</fullName>
    </submittedName>
</protein>
<sequence>MTSARKESIYPPYDTNTIAADIKARLVQIVPQSSRPLVKDALLSHTFKIKFQLDWSPLAFARAGAGSDAAAINGLGEAITFTGWSGNVQSATCLEYMSQIWPLTGARTLRFVEELLDCWDHDGRELPGDVLVTTKASAERVDIIADGTAYLLAELGKQLAWLGAALRPSPPGSGVVYCKPLLSVSTPQQQMSIPAGEQHEGVQPDCIVRIGFALEITPDDCEANGSCWQHLFRDAVVVKGFPILRRPAPDTGLEVSLEIVGRAAGSQGITVFSNSLIRVLGMMMVPMSQSGGVVLWHVVSSKVWKDAQLPGHCMGVALARDVEVGGFQLRNLFALRHIIGWCSSAESLIGSPRANYDIGWSGLPVPHSVLAVEKHSISTANLGTPFLYRSDDYSRDIRWLASKYVILFDVEARRAWLADGASALLHLVRASLYDDHKGPRPSLLKPNTIQEETVINGGKNAAIHVLTNPANRSLALYERPEKPEEKTQRSTTIDATGEVQASVAEVTYRYYYTFEDGVYDIFDKLSCAIDHMHQVDVALDGTDGSKSRRYLEGYDFMDIASGTDPIHPRLSTLRETELGSVDFTRALRAITLFGRGYGELIKSTSTPHISVPEKCGYLGVSTADLIDILKTRHNPRSGPFRLPGNLYLYGPEDPFGPPRSPDPPHDDGFPVQAILPVTAITKISSSNWWKSSSQLKPGGAVVFGHSQKLPFRWPDYGEPVQVVGHGRVSKGYIPFTYWKKPNPSFMIAALDLAYLLQTIRKVRLGPSPMDRWTRSPVCRPSNTMTTLTMKTISTRSLNDLLLLTRPRKVRWNLTHQYSSTGFVKSLKRGWSGNQLKI</sequence>
<proteinExistence type="predicted"/>
<name>A0AAN6YHU3_9PEZI</name>
<dbReference type="EMBL" id="MU858051">
    <property type="protein sequence ID" value="KAK4218850.1"/>
    <property type="molecule type" value="Genomic_DNA"/>
</dbReference>
<dbReference type="Proteomes" id="UP001301769">
    <property type="component" value="Unassembled WGS sequence"/>
</dbReference>
<accession>A0AAN6YHU3</accession>
<dbReference type="AlphaFoldDB" id="A0AAN6YHU3"/>
<reference evidence="1" key="1">
    <citation type="journal article" date="2023" name="Mol. Phylogenet. Evol.">
        <title>Genome-scale phylogeny and comparative genomics of the fungal order Sordariales.</title>
        <authorList>
            <person name="Hensen N."/>
            <person name="Bonometti L."/>
            <person name="Westerberg I."/>
            <person name="Brannstrom I.O."/>
            <person name="Guillou S."/>
            <person name="Cros-Aarteil S."/>
            <person name="Calhoun S."/>
            <person name="Haridas S."/>
            <person name="Kuo A."/>
            <person name="Mondo S."/>
            <person name="Pangilinan J."/>
            <person name="Riley R."/>
            <person name="LaButti K."/>
            <person name="Andreopoulos B."/>
            <person name="Lipzen A."/>
            <person name="Chen C."/>
            <person name="Yan M."/>
            <person name="Daum C."/>
            <person name="Ng V."/>
            <person name="Clum A."/>
            <person name="Steindorff A."/>
            <person name="Ohm R.A."/>
            <person name="Martin F."/>
            <person name="Silar P."/>
            <person name="Natvig D.O."/>
            <person name="Lalanne C."/>
            <person name="Gautier V."/>
            <person name="Ament-Velasquez S.L."/>
            <person name="Kruys A."/>
            <person name="Hutchinson M.I."/>
            <person name="Powell A.J."/>
            <person name="Barry K."/>
            <person name="Miller A.N."/>
            <person name="Grigoriev I.V."/>
            <person name="Debuchy R."/>
            <person name="Gladieux P."/>
            <person name="Hiltunen Thoren M."/>
            <person name="Johannesson H."/>
        </authorList>
    </citation>
    <scope>NUCLEOTIDE SEQUENCE</scope>
    <source>
        <strain evidence="1">PSN293</strain>
    </source>
</reference>
<comment type="caution">
    <text evidence="1">The sequence shown here is derived from an EMBL/GenBank/DDBJ whole genome shotgun (WGS) entry which is preliminary data.</text>
</comment>
<evidence type="ECO:0000313" key="1">
    <source>
        <dbReference type="EMBL" id="KAK4218850.1"/>
    </source>
</evidence>
<gene>
    <name evidence="1" type="ORF">QBC37DRAFT_273894</name>
</gene>
<evidence type="ECO:0000313" key="2">
    <source>
        <dbReference type="Proteomes" id="UP001301769"/>
    </source>
</evidence>
<reference evidence="1" key="2">
    <citation type="submission" date="2023-05" db="EMBL/GenBank/DDBJ databases">
        <authorList>
            <consortium name="Lawrence Berkeley National Laboratory"/>
            <person name="Steindorff A."/>
            <person name="Hensen N."/>
            <person name="Bonometti L."/>
            <person name="Westerberg I."/>
            <person name="Brannstrom I.O."/>
            <person name="Guillou S."/>
            <person name="Cros-Aarteil S."/>
            <person name="Calhoun S."/>
            <person name="Haridas S."/>
            <person name="Kuo A."/>
            <person name="Mondo S."/>
            <person name="Pangilinan J."/>
            <person name="Riley R."/>
            <person name="Labutti K."/>
            <person name="Andreopoulos B."/>
            <person name="Lipzen A."/>
            <person name="Chen C."/>
            <person name="Yanf M."/>
            <person name="Daum C."/>
            <person name="Ng V."/>
            <person name="Clum A."/>
            <person name="Ohm R."/>
            <person name="Martin F."/>
            <person name="Silar P."/>
            <person name="Natvig D."/>
            <person name="Lalanne C."/>
            <person name="Gautier V."/>
            <person name="Ament-Velasquez S.L."/>
            <person name="Kruys A."/>
            <person name="Hutchinson M.I."/>
            <person name="Powell A.J."/>
            <person name="Barry K."/>
            <person name="Miller A.N."/>
            <person name="Grigoriev I.V."/>
            <person name="Debuchy R."/>
            <person name="Gladieux P."/>
            <person name="Thoren M.H."/>
            <person name="Johannesson H."/>
        </authorList>
    </citation>
    <scope>NUCLEOTIDE SEQUENCE</scope>
    <source>
        <strain evidence="1">PSN293</strain>
    </source>
</reference>
<organism evidence="1 2">
    <name type="scientific">Rhypophila decipiens</name>
    <dbReference type="NCBI Taxonomy" id="261697"/>
    <lineage>
        <taxon>Eukaryota</taxon>
        <taxon>Fungi</taxon>
        <taxon>Dikarya</taxon>
        <taxon>Ascomycota</taxon>
        <taxon>Pezizomycotina</taxon>
        <taxon>Sordariomycetes</taxon>
        <taxon>Sordariomycetidae</taxon>
        <taxon>Sordariales</taxon>
        <taxon>Naviculisporaceae</taxon>
        <taxon>Rhypophila</taxon>
    </lineage>
</organism>
<keyword evidence="2" id="KW-1185">Reference proteome</keyword>